<reference evidence="9" key="1">
    <citation type="journal article" date="2021" name="Proc. Natl. Acad. Sci. U.S.A.">
        <title>A Catalog of Tens of Thousands of Viruses from Human Metagenomes Reveals Hidden Associations with Chronic Diseases.</title>
        <authorList>
            <person name="Tisza M.J."/>
            <person name="Buck C.B."/>
        </authorList>
    </citation>
    <scope>NUCLEOTIDE SEQUENCE</scope>
    <source>
        <strain evidence="9">CtFIm6</strain>
    </source>
</reference>
<evidence type="ECO:0000256" key="4">
    <source>
        <dbReference type="ARBA" id="ARBA00022766"/>
    </source>
</evidence>
<accession>A0A8S5SJ15</accession>
<evidence type="ECO:0000256" key="3">
    <source>
        <dbReference type="ARBA" id="ARBA00022732"/>
    </source>
</evidence>
<name>A0A8S5SJ15_9CAUD</name>
<keyword evidence="2" id="KW-1162">Viral penetration into host cytoplasm</keyword>
<dbReference type="Pfam" id="PF17482">
    <property type="entry name" value="Phage_sheath_1C"/>
    <property type="match status" value="1"/>
</dbReference>
<proteinExistence type="inferred from homology"/>
<evidence type="ECO:0000256" key="1">
    <source>
        <dbReference type="ARBA" id="ARBA00008005"/>
    </source>
</evidence>
<organism evidence="9">
    <name type="scientific">Siphoviridae sp. ctFIm6</name>
    <dbReference type="NCBI Taxonomy" id="2827818"/>
    <lineage>
        <taxon>Viruses</taxon>
        <taxon>Duplodnaviria</taxon>
        <taxon>Heunggongvirae</taxon>
        <taxon>Uroviricota</taxon>
        <taxon>Caudoviricetes</taxon>
    </lineage>
</organism>
<keyword evidence="3" id="KW-1227">Viral tail protein</keyword>
<dbReference type="GO" id="GO:0099000">
    <property type="term" value="P:symbiont genome ejection through host cell envelope, contractile tail mechanism"/>
    <property type="evidence" value="ECO:0007669"/>
    <property type="project" value="UniProtKB-KW"/>
</dbReference>
<keyword evidence="5" id="KW-0946">Virion</keyword>
<evidence type="ECO:0000313" key="9">
    <source>
        <dbReference type="EMBL" id="DAF51029.1"/>
    </source>
</evidence>
<evidence type="ECO:0000256" key="2">
    <source>
        <dbReference type="ARBA" id="ARBA00022595"/>
    </source>
</evidence>
<evidence type="ECO:0000256" key="5">
    <source>
        <dbReference type="ARBA" id="ARBA00023003"/>
    </source>
</evidence>
<dbReference type="Gene3D" id="3.30.1370.220">
    <property type="match status" value="1"/>
</dbReference>
<keyword evidence="6" id="KW-1171">Viral genome ejection through host cell envelope</keyword>
<dbReference type="GO" id="GO:0098027">
    <property type="term" value="C:virus tail, sheath"/>
    <property type="evidence" value="ECO:0007669"/>
    <property type="project" value="UniProtKB-KW"/>
</dbReference>
<evidence type="ECO:0000259" key="8">
    <source>
        <dbReference type="Pfam" id="PF17482"/>
    </source>
</evidence>
<sequence>MAVTLPKINITFKQLATSFIQRSERGVAVLIVRDATAGGNGYATYTDITELENAPYTAANKQYITDCMAFGPLRCGVAKVGTDGTLADALALVTAHEKTGWITVAGGTSADWTALVSWIKAREKEAKSWKAVVFKAAAPDCMHVVNLYNDKVTFADSRGEVTGEKYTPSLVGLLAACNVSRGATNYLCANLKEVTVPEDPDAAVGNGQFLLVNDDLEVHVGVDVNSLTTTNGSTLTEDMKYVETVEAMDMMRDDITKAFRDEYLGNYRNSLNNQMLLISAINYYFLQLAQQDILDPEHANRASIDVAAQRSAWVGSGKSEAESWDDATVRSNPFKRNVYLSGDVKILGSMVNLEFVVTLQ</sequence>
<dbReference type="EMBL" id="BK032608">
    <property type="protein sequence ID" value="DAF51029.1"/>
    <property type="molecule type" value="Genomic_DNA"/>
</dbReference>
<protein>
    <submittedName>
        <fullName evidence="9">Tail protein</fullName>
    </submittedName>
</protein>
<keyword evidence="5" id="KW-1229">Viral tail sheath protein</keyword>
<keyword evidence="7" id="KW-1160">Virus entry into host cell</keyword>
<evidence type="ECO:0000256" key="6">
    <source>
        <dbReference type="ARBA" id="ARBA00023009"/>
    </source>
</evidence>
<evidence type="ECO:0000256" key="7">
    <source>
        <dbReference type="ARBA" id="ARBA00023296"/>
    </source>
</evidence>
<comment type="similarity">
    <text evidence="1">Belongs to the myoviridae tail sheath protein family.</text>
</comment>
<keyword evidence="4" id="KW-1242">Viral contractile tail ejection system</keyword>
<dbReference type="InterPro" id="IPR020287">
    <property type="entry name" value="Tail_sheath_C"/>
</dbReference>
<feature type="domain" description="Tail sheath protein C-terminal" evidence="8">
    <location>
        <begin position="236"/>
        <end position="357"/>
    </location>
</feature>
<dbReference type="Gene3D" id="3.40.50.11790">
    <property type="match status" value="1"/>
</dbReference>